<protein>
    <submittedName>
        <fullName evidence="7">Putative rod shape-determining protein MreB</fullName>
    </submittedName>
</protein>
<dbReference type="AlphaFoldDB" id="A0A134CKD0"/>
<dbReference type="STRING" id="1588748.HMPREF3182_00334"/>
<keyword evidence="3" id="KW-0547">Nucleotide-binding</keyword>
<dbReference type="PANTHER" id="PTHR42749:SF1">
    <property type="entry name" value="CELL SHAPE-DETERMINING PROTEIN MREB"/>
    <property type="match status" value="1"/>
</dbReference>
<evidence type="ECO:0000256" key="3">
    <source>
        <dbReference type="ARBA" id="ARBA00022741"/>
    </source>
</evidence>
<evidence type="ECO:0000256" key="5">
    <source>
        <dbReference type="ARBA" id="ARBA00022960"/>
    </source>
</evidence>
<evidence type="ECO:0000313" key="7">
    <source>
        <dbReference type="EMBL" id="KXB92672.1"/>
    </source>
</evidence>
<evidence type="ECO:0000256" key="4">
    <source>
        <dbReference type="ARBA" id="ARBA00022840"/>
    </source>
</evidence>
<keyword evidence="8" id="KW-1185">Reference proteome</keyword>
<dbReference type="Proteomes" id="UP000070160">
    <property type="component" value="Unassembled WGS sequence"/>
</dbReference>
<dbReference type="InterPro" id="IPR004753">
    <property type="entry name" value="MreB"/>
</dbReference>
<dbReference type="InterPro" id="IPR043129">
    <property type="entry name" value="ATPase_NBD"/>
</dbReference>
<comment type="similarity">
    <text evidence="6">Belongs to the FtsA/MreB family.</text>
</comment>
<dbReference type="PRINTS" id="PR01652">
    <property type="entry name" value="SHAPEPROTEIN"/>
</dbReference>
<organism evidence="7 8">
    <name type="scientific">Megasphaera hutchinsoni</name>
    <dbReference type="NCBI Taxonomy" id="1588748"/>
    <lineage>
        <taxon>Bacteria</taxon>
        <taxon>Bacillati</taxon>
        <taxon>Bacillota</taxon>
        <taxon>Negativicutes</taxon>
        <taxon>Veillonellales</taxon>
        <taxon>Veillonellaceae</taxon>
        <taxon>Megasphaera</taxon>
    </lineage>
</organism>
<dbReference type="PATRIC" id="fig|1588748.3.peg.324"/>
<evidence type="ECO:0000313" key="8">
    <source>
        <dbReference type="Proteomes" id="UP000070160"/>
    </source>
</evidence>
<comment type="subcellular location">
    <subcellularLocation>
        <location evidence="1">Cytoplasm</location>
    </subcellularLocation>
</comment>
<dbReference type="GO" id="GO:0000902">
    <property type="term" value="P:cell morphogenesis"/>
    <property type="evidence" value="ECO:0007669"/>
    <property type="project" value="InterPro"/>
</dbReference>
<keyword evidence="5" id="KW-0133">Cell shape</keyword>
<dbReference type="SUPFAM" id="SSF53067">
    <property type="entry name" value="Actin-like ATPase domain"/>
    <property type="match status" value="2"/>
</dbReference>
<accession>A0A134CKD0</accession>
<reference evidence="8" key="1">
    <citation type="submission" date="2016-01" db="EMBL/GenBank/DDBJ databases">
        <authorList>
            <person name="Mitreva M."/>
            <person name="Pepin K.H."/>
            <person name="Mihindukulasuriya K.A."/>
            <person name="Fulton R."/>
            <person name="Fronick C."/>
            <person name="O'Laughlin M."/>
            <person name="Miner T."/>
            <person name="Herter B."/>
            <person name="Rosa B.A."/>
            <person name="Cordes M."/>
            <person name="Tomlinson C."/>
            <person name="Wollam A."/>
            <person name="Palsikar V.B."/>
            <person name="Mardis E.R."/>
            <person name="Wilson R.K."/>
        </authorList>
    </citation>
    <scope>NUCLEOTIDE SEQUENCE [LARGE SCALE GENOMIC DNA]</scope>
    <source>
        <strain evidence="8">KA00182</strain>
    </source>
</reference>
<dbReference type="Gene3D" id="3.30.420.40">
    <property type="match status" value="3"/>
</dbReference>
<dbReference type="InterPro" id="IPR056546">
    <property type="entry name" value="MreB_MamK-like"/>
</dbReference>
<keyword evidence="4" id="KW-0067">ATP-binding</keyword>
<evidence type="ECO:0000256" key="6">
    <source>
        <dbReference type="ARBA" id="ARBA00023458"/>
    </source>
</evidence>
<dbReference type="Pfam" id="PF06723">
    <property type="entry name" value="MreB_Mbl"/>
    <property type="match status" value="1"/>
</dbReference>
<dbReference type="EMBL" id="LSDT01000008">
    <property type="protein sequence ID" value="KXB92672.1"/>
    <property type="molecule type" value="Genomic_DNA"/>
</dbReference>
<dbReference type="GO" id="GO:0008360">
    <property type="term" value="P:regulation of cell shape"/>
    <property type="evidence" value="ECO:0007669"/>
    <property type="project" value="UniProtKB-KW"/>
</dbReference>
<name>A0A134CKD0_9FIRM</name>
<sequence>MAVFFSPLTKNIGIDLGTCTTNVWVESRGVVWSEPSIVVIREGIPIQIAVGNAAERLLAKTEGTAKIQYPLDNGTISDYQVTCDMLGYLLNKCVRSVQQLRIMVGISAGASNVEKRAVMEALYQVGAKEALLIDTGVAAALSVSQVSTESSTMVIDMGGGTTNVALIAFGGIVFSTSIHQGSLVYNQVIREYLRSRYDIGVDEQTIEAIKKYCGTAVLPIENKSFEFVGRKLDSGRQSKLSITTSELYPVIGRPLQKIATLVRQVLQEIPPELIADIMVNGIALTGGGANLVGVDTFFAQLLGLPVRVVDEPELAVIRGIGIAWQEREYVSACIEDTSCVYKRRL</sequence>
<dbReference type="GO" id="GO:0005737">
    <property type="term" value="C:cytoplasm"/>
    <property type="evidence" value="ECO:0007669"/>
    <property type="project" value="UniProtKB-SubCell"/>
</dbReference>
<gene>
    <name evidence="7" type="ORF">HMPREF3182_00334</name>
</gene>
<dbReference type="RefSeq" id="WP_007392578.1">
    <property type="nucleotide sequence ID" value="NZ_KQ960929.1"/>
</dbReference>
<evidence type="ECO:0000256" key="1">
    <source>
        <dbReference type="ARBA" id="ARBA00004496"/>
    </source>
</evidence>
<dbReference type="PANTHER" id="PTHR42749">
    <property type="entry name" value="CELL SHAPE-DETERMINING PROTEIN MREB"/>
    <property type="match status" value="1"/>
</dbReference>
<dbReference type="GO" id="GO:0005524">
    <property type="term" value="F:ATP binding"/>
    <property type="evidence" value="ECO:0007669"/>
    <property type="project" value="UniProtKB-KW"/>
</dbReference>
<keyword evidence="2" id="KW-0963">Cytoplasm</keyword>
<proteinExistence type="inferred from homology"/>
<comment type="caution">
    <text evidence="7">The sequence shown here is derived from an EMBL/GenBank/DDBJ whole genome shotgun (WGS) entry which is preliminary data.</text>
</comment>
<evidence type="ECO:0000256" key="2">
    <source>
        <dbReference type="ARBA" id="ARBA00022490"/>
    </source>
</evidence>